<dbReference type="Gene3D" id="3.30.43.10">
    <property type="entry name" value="Uridine Diphospho-n-acetylenolpyruvylglucosamine Reductase, domain 2"/>
    <property type="match status" value="1"/>
</dbReference>
<protein>
    <submittedName>
        <fullName evidence="6">Uu.00g052280.m01.CDS01</fullName>
    </submittedName>
</protein>
<feature type="domain" description="FAD-binding PCMH-type" evidence="5">
    <location>
        <begin position="42"/>
        <end position="214"/>
    </location>
</feature>
<evidence type="ECO:0000256" key="4">
    <source>
        <dbReference type="ARBA" id="ARBA00023002"/>
    </source>
</evidence>
<comment type="similarity">
    <text evidence="1">Belongs to the oxygen-dependent FAD-linked oxidoreductase family.</text>
</comment>
<dbReference type="InterPro" id="IPR016169">
    <property type="entry name" value="FAD-bd_PCMH_sub2"/>
</dbReference>
<proteinExistence type="inferred from homology"/>
<keyword evidence="3" id="KW-0274">FAD</keyword>
<dbReference type="InterPro" id="IPR050416">
    <property type="entry name" value="FAD-linked_Oxidoreductase"/>
</dbReference>
<organism evidence="6 7">
    <name type="scientific">Anthostomella pinea</name>
    <dbReference type="NCBI Taxonomy" id="933095"/>
    <lineage>
        <taxon>Eukaryota</taxon>
        <taxon>Fungi</taxon>
        <taxon>Dikarya</taxon>
        <taxon>Ascomycota</taxon>
        <taxon>Pezizomycotina</taxon>
        <taxon>Sordariomycetes</taxon>
        <taxon>Xylariomycetidae</taxon>
        <taxon>Xylariales</taxon>
        <taxon>Xylariaceae</taxon>
        <taxon>Anthostomella</taxon>
    </lineage>
</organism>
<keyword evidence="4" id="KW-0560">Oxidoreductase</keyword>
<keyword evidence="2" id="KW-0285">Flavoprotein</keyword>
<evidence type="ECO:0000313" key="6">
    <source>
        <dbReference type="EMBL" id="CAJ2512213.1"/>
    </source>
</evidence>
<dbReference type="Pfam" id="PF01565">
    <property type="entry name" value="FAD_binding_4"/>
    <property type="match status" value="1"/>
</dbReference>
<comment type="caution">
    <text evidence="6">The sequence shown here is derived from an EMBL/GenBank/DDBJ whole genome shotgun (WGS) entry which is preliminary data.</text>
</comment>
<dbReference type="InterPro" id="IPR016166">
    <property type="entry name" value="FAD-bd_PCMH"/>
</dbReference>
<dbReference type="InterPro" id="IPR036318">
    <property type="entry name" value="FAD-bd_PCMH-like_sf"/>
</dbReference>
<dbReference type="GO" id="GO:0071949">
    <property type="term" value="F:FAD binding"/>
    <property type="evidence" value="ECO:0007669"/>
    <property type="project" value="InterPro"/>
</dbReference>
<dbReference type="GO" id="GO:0016491">
    <property type="term" value="F:oxidoreductase activity"/>
    <property type="evidence" value="ECO:0007669"/>
    <property type="project" value="UniProtKB-KW"/>
</dbReference>
<dbReference type="PANTHER" id="PTHR42973">
    <property type="entry name" value="BINDING OXIDOREDUCTASE, PUTATIVE (AFU_ORTHOLOGUE AFUA_1G17690)-RELATED"/>
    <property type="match status" value="1"/>
</dbReference>
<evidence type="ECO:0000313" key="7">
    <source>
        <dbReference type="Proteomes" id="UP001295740"/>
    </source>
</evidence>
<gene>
    <name evidence="6" type="ORF">KHLLAP_LOCUS12681</name>
</gene>
<dbReference type="InterPro" id="IPR006094">
    <property type="entry name" value="Oxid_FAD_bind_N"/>
</dbReference>
<dbReference type="PROSITE" id="PS51387">
    <property type="entry name" value="FAD_PCMH"/>
    <property type="match status" value="1"/>
</dbReference>
<dbReference type="AlphaFoldDB" id="A0AAI8YPD8"/>
<accession>A0AAI8YPD8</accession>
<evidence type="ECO:0000256" key="3">
    <source>
        <dbReference type="ARBA" id="ARBA00022827"/>
    </source>
</evidence>
<dbReference type="SUPFAM" id="SSF56176">
    <property type="entry name" value="FAD-binding/transporter-associated domain-like"/>
    <property type="match status" value="1"/>
</dbReference>
<dbReference type="Gene3D" id="3.30.465.10">
    <property type="match status" value="1"/>
</dbReference>
<dbReference type="Gene3D" id="3.40.462.20">
    <property type="match status" value="1"/>
</dbReference>
<evidence type="ECO:0000256" key="2">
    <source>
        <dbReference type="ARBA" id="ARBA00022630"/>
    </source>
</evidence>
<dbReference type="InterPro" id="IPR016167">
    <property type="entry name" value="FAD-bd_PCMH_sub1"/>
</dbReference>
<dbReference type="PANTHER" id="PTHR42973:SF22">
    <property type="entry name" value="FAD-BINDING PCMH-TYPE DOMAIN-CONTAINING PROTEIN-RELATED"/>
    <property type="match status" value="1"/>
</dbReference>
<sequence>MSHSSANQCCAGIANVLGNKVYFPGESGYNTTETSYWSLQEASVAPACVVQPETTVEVVSFISIVTKTTNCSFAIKTQGHAPAAGAANIADGVTLDISWLNGRDLNDDHSVASVGPGSAWLDVYTALQPFNRTVAGGRNGAVGVGGLTLGGGISYFSPQVGWTCDTVVNFEIVLSSAEIVNANATSNPDLFRALKGGGNNFGVVTRIDFATIDTVPLRAGHLIQSSEYIKPVLTAFANIASAEDYDVHASITTSFTFNVTTSGWTIASIPVYTLPETDPAVYQELFSIPNITAQSTVLAENISTLAAEGPYPQSYQRFLTSTYAASAVLLIEIFGVANQTLRSARSPSDISYSLTFEPLPAVLTQHGAGKNVLGTSEADGNGVVLLISTSWSNSNSSSFAQSMSRKLLQAMDDTAAAPGGLHQFKYMNYADPSQDPLESYGSKNLAFLRAVSARYDPSGIFQKKVPGGFKLG</sequence>
<name>A0AAI8YPD8_9PEZI</name>
<evidence type="ECO:0000259" key="5">
    <source>
        <dbReference type="PROSITE" id="PS51387"/>
    </source>
</evidence>
<keyword evidence="7" id="KW-1185">Reference proteome</keyword>
<dbReference type="EMBL" id="CAUWAG010000019">
    <property type="protein sequence ID" value="CAJ2512213.1"/>
    <property type="molecule type" value="Genomic_DNA"/>
</dbReference>
<dbReference type="Proteomes" id="UP001295740">
    <property type="component" value="Unassembled WGS sequence"/>
</dbReference>
<evidence type="ECO:0000256" key="1">
    <source>
        <dbReference type="ARBA" id="ARBA00005466"/>
    </source>
</evidence>
<reference evidence="6" key="1">
    <citation type="submission" date="2023-10" db="EMBL/GenBank/DDBJ databases">
        <authorList>
            <person name="Hackl T."/>
        </authorList>
    </citation>
    <scope>NUCLEOTIDE SEQUENCE</scope>
</reference>